<feature type="region of interest" description="Disordered" evidence="1">
    <location>
        <begin position="316"/>
        <end position="389"/>
    </location>
</feature>
<dbReference type="AlphaFoldDB" id="A0A4X1ULF7"/>
<dbReference type="Ensembl" id="ENSSSCT00070036949.1">
    <property type="protein sequence ID" value="ENSSSCP00070030900.1"/>
    <property type="gene ID" value="ENSSSCG00070018743.1"/>
</dbReference>
<dbReference type="InterPro" id="IPR050358">
    <property type="entry name" value="RSE1/DDB1/CFT1"/>
</dbReference>
<evidence type="ECO:0000313" key="4">
    <source>
        <dbReference type="Proteomes" id="UP000314985"/>
    </source>
</evidence>
<evidence type="ECO:0000259" key="2">
    <source>
        <dbReference type="Pfam" id="PF10433"/>
    </source>
</evidence>
<dbReference type="InterPro" id="IPR015943">
    <property type="entry name" value="WD40/YVTN_repeat-like_dom_sf"/>
</dbReference>
<feature type="compositionally biased region" description="Basic and acidic residues" evidence="1">
    <location>
        <begin position="360"/>
        <end position="378"/>
    </location>
</feature>
<name>A0A4X1ULF7_PIG</name>
<reference evidence="3 4" key="1">
    <citation type="submission" date="2017-08" db="EMBL/GenBank/DDBJ databases">
        <title>USMARCv1.0.</title>
        <authorList>
            <person name="Hannum G.I."/>
            <person name="Koren S."/>
            <person name="Schroeder S.G."/>
            <person name="Chin S.C."/>
            <person name="Nonneman D.J."/>
            <person name="Becker S.A."/>
            <person name="Rosen B.D."/>
            <person name="Bickhart D.M."/>
            <person name="Putnam N.H."/>
            <person name="Green R.E."/>
            <person name="Tuggle C.K."/>
            <person name="Liu H."/>
            <person name="Rohrer G.A."/>
            <person name="Warr A."/>
            <person name="Hall R."/>
            <person name="Kim K."/>
            <person name="Hume D.A."/>
            <person name="Talbot R."/>
            <person name="Chow W."/>
            <person name="Howe K."/>
            <person name="Schwartz A.S."/>
            <person name="Watson M."/>
            <person name="Archibald A.L."/>
            <person name="Phillippy A.M."/>
            <person name="Smith T.P.L."/>
        </authorList>
    </citation>
    <scope>NUCLEOTIDE SEQUENCE [LARGE SCALE GENOMIC DNA]</scope>
</reference>
<evidence type="ECO:0000313" key="3">
    <source>
        <dbReference type="Ensembl" id="ENSSSCP00070030900.1"/>
    </source>
</evidence>
<feature type="domain" description="RSE1/DDB1/CPSF1 first beta-propeller" evidence="2">
    <location>
        <begin position="17"/>
        <end position="123"/>
    </location>
</feature>
<evidence type="ECO:0000256" key="1">
    <source>
        <dbReference type="SAM" id="MobiDB-lite"/>
    </source>
</evidence>
<protein>
    <recommendedName>
        <fullName evidence="2">RSE1/DDB1/CPSF1 first beta-propeller domain-containing protein</fullName>
    </recommendedName>
</protein>
<sequence length="467" mass="50530">MYAVYKQAHPPTGLEFSMYCNFFNNSERNLVVAGTSQLYVYRLNRDAEAPTKNDRSTEGKAHREHREKLELVASFSFFGNVMSMASVQLAGAKRDALLLSFKDAKLSVVEYDPGTHDLKTLSLHYFEEPELRVGLPAMPPRLPWAPAPGQPHVPLPPGRLRAERAHATGAGGPRRALRGHAHLRHAAGGPALPPGEPGRGARGARGRRAEVQLPAQLHHRRAGPGREAAQHRGPAVPARLLRAHPAHPVRAQPDLAGARGCAAGHVLHRGHLPEHHAEGPPCHLVPHQPALRLHPGPGCAQAHRWGGDLCRQLPAVPEPERPPLRRGSQQPHHRHHCLPAAHPGGRADHPGLRPGRLHLLRQDGHLPQGRRDLRADPHHGRHAQRPGLPLRQGCCQCPHHQRELGLGGARGVGGGSGPGPSLTTLLPSDGHHGARVPVSWLSLGQLPAPQIHRKAAGAPSRRHPRGC</sequence>
<dbReference type="Pfam" id="PF10433">
    <property type="entry name" value="Beta-prop_RSE1_1st"/>
    <property type="match status" value="1"/>
</dbReference>
<dbReference type="PANTHER" id="PTHR10644">
    <property type="entry name" value="DNA REPAIR/RNA PROCESSING CPSF FAMILY"/>
    <property type="match status" value="1"/>
</dbReference>
<dbReference type="InterPro" id="IPR018846">
    <property type="entry name" value="Beta-prop_RSE1/DDB1/CPSF1_1st"/>
</dbReference>
<dbReference type="Proteomes" id="UP000314985">
    <property type="component" value="Chromosome 4"/>
</dbReference>
<accession>A0A4X1ULF7</accession>
<dbReference type="Gene3D" id="2.130.10.10">
    <property type="entry name" value="YVTN repeat-like/Quinoprotein amine dehydrogenase"/>
    <property type="match status" value="1"/>
</dbReference>
<feature type="region of interest" description="Disordered" evidence="1">
    <location>
        <begin position="185"/>
        <end position="206"/>
    </location>
</feature>
<organism evidence="3 4">
    <name type="scientific">Sus scrofa</name>
    <name type="common">Pig</name>
    <dbReference type="NCBI Taxonomy" id="9823"/>
    <lineage>
        <taxon>Eukaryota</taxon>
        <taxon>Metazoa</taxon>
        <taxon>Chordata</taxon>
        <taxon>Craniata</taxon>
        <taxon>Vertebrata</taxon>
        <taxon>Euteleostomi</taxon>
        <taxon>Mammalia</taxon>
        <taxon>Eutheria</taxon>
        <taxon>Laurasiatheria</taxon>
        <taxon>Artiodactyla</taxon>
        <taxon>Suina</taxon>
        <taxon>Suidae</taxon>
        <taxon>Sus</taxon>
    </lineage>
</organism>
<proteinExistence type="predicted"/>
<reference evidence="3" key="2">
    <citation type="submission" date="2025-08" db="UniProtKB">
        <authorList>
            <consortium name="Ensembl"/>
        </authorList>
    </citation>
    <scope>IDENTIFICATION</scope>
</reference>